<dbReference type="PROSITE" id="PS51253">
    <property type="entry name" value="HTH_CENPB"/>
    <property type="match status" value="1"/>
</dbReference>
<dbReference type="OrthoDB" id="125347at2759"/>
<dbReference type="Proteomes" id="UP000001811">
    <property type="component" value="Chromosome 5"/>
</dbReference>
<keyword evidence="2 4" id="KW-0238">DNA-binding</keyword>
<feature type="domain" description="HTH psq-type" evidence="6">
    <location>
        <begin position="12"/>
        <end position="63"/>
    </location>
</feature>
<dbReference type="EMBL" id="AAGW02055239">
    <property type="status" value="NOT_ANNOTATED_CDS"/>
    <property type="molecule type" value="Genomic_DNA"/>
</dbReference>
<dbReference type="InParanoid" id="A0A5F9D9H0"/>
<accession>A0A5F9D9H0</accession>
<gene>
    <name evidence="8" type="primary">CMC2</name>
</gene>
<dbReference type="SUPFAM" id="SSF46689">
    <property type="entry name" value="Homeodomain-like"/>
    <property type="match status" value="2"/>
</dbReference>
<dbReference type="PROSITE" id="PS50960">
    <property type="entry name" value="HTH_PSQ"/>
    <property type="match status" value="1"/>
</dbReference>
<dbReference type="Pfam" id="PF03184">
    <property type="entry name" value="DDE_1"/>
    <property type="match status" value="1"/>
</dbReference>
<evidence type="ECO:0000256" key="1">
    <source>
        <dbReference type="ARBA" id="ARBA00004123"/>
    </source>
</evidence>
<evidence type="ECO:0000256" key="5">
    <source>
        <dbReference type="SAM" id="MobiDB-lite"/>
    </source>
</evidence>
<dbReference type="Ensembl" id="ENSOCUT00000062524.1">
    <property type="protein sequence ID" value="ENSOCUP00000042869.1"/>
    <property type="gene ID" value="ENSOCUG00000032694.1"/>
</dbReference>
<evidence type="ECO:0000256" key="4">
    <source>
        <dbReference type="PROSITE-ProRule" id="PRU00320"/>
    </source>
</evidence>
<dbReference type="Gene3D" id="1.10.10.60">
    <property type="entry name" value="Homeodomain-like"/>
    <property type="match status" value="2"/>
</dbReference>
<comment type="subcellular location">
    <subcellularLocation>
        <location evidence="1 4">Nucleus</location>
    </subcellularLocation>
</comment>
<dbReference type="GeneTree" id="ENSGT00940000154420"/>
<dbReference type="Pfam" id="PF04218">
    <property type="entry name" value="CENP-B_N"/>
    <property type="match status" value="1"/>
</dbReference>
<dbReference type="Pfam" id="PF03221">
    <property type="entry name" value="HTH_Tnp_Tc5"/>
    <property type="match status" value="1"/>
</dbReference>
<keyword evidence="3 4" id="KW-0539">Nucleus</keyword>
<reference evidence="8" key="2">
    <citation type="submission" date="2025-08" db="UniProtKB">
        <authorList>
            <consortium name="Ensembl"/>
        </authorList>
    </citation>
    <scope>IDENTIFICATION</scope>
    <source>
        <strain evidence="8">Thorbecke</strain>
    </source>
</reference>
<keyword evidence="9" id="KW-1185">Reference proteome</keyword>
<evidence type="ECO:0000259" key="7">
    <source>
        <dbReference type="PROSITE" id="PS51253"/>
    </source>
</evidence>
<evidence type="ECO:0000313" key="8">
    <source>
        <dbReference type="Ensembl" id="ENSOCUP00000042869.1"/>
    </source>
</evidence>
<dbReference type="AlphaFoldDB" id="A0A5F9D9H0"/>
<evidence type="ECO:0008006" key="10">
    <source>
        <dbReference type="Google" id="ProtNLM"/>
    </source>
</evidence>
<dbReference type="GO" id="GO:0003677">
    <property type="term" value="F:DNA binding"/>
    <property type="evidence" value="ECO:0007669"/>
    <property type="project" value="UniProtKB-UniRule"/>
</dbReference>
<proteinExistence type="predicted"/>
<dbReference type="InterPro" id="IPR004875">
    <property type="entry name" value="DDE_SF_endonuclease_dom"/>
</dbReference>
<dbReference type="InterPro" id="IPR009057">
    <property type="entry name" value="Homeodomain-like_sf"/>
</dbReference>
<dbReference type="InterPro" id="IPR050863">
    <property type="entry name" value="CenT-Element_Derived"/>
</dbReference>
<dbReference type="PANTHER" id="PTHR19303:SF26">
    <property type="entry name" value="TIGGER TRANSPOSABLE ELEMENT-DERIVED PROTEIN 1"/>
    <property type="match status" value="1"/>
</dbReference>
<feature type="region of interest" description="Disordered" evidence="5">
    <location>
        <begin position="560"/>
        <end position="590"/>
    </location>
</feature>
<feature type="domain" description="HTH CENPB-type" evidence="7">
    <location>
        <begin position="77"/>
        <end position="156"/>
    </location>
</feature>
<feature type="DNA-binding region" description="H-T-H motif" evidence="4">
    <location>
        <begin position="39"/>
        <end position="59"/>
    </location>
</feature>
<organism evidence="8 9">
    <name type="scientific">Oryctolagus cuniculus</name>
    <name type="common">Rabbit</name>
    <dbReference type="NCBI Taxonomy" id="9986"/>
    <lineage>
        <taxon>Eukaryota</taxon>
        <taxon>Metazoa</taxon>
        <taxon>Chordata</taxon>
        <taxon>Craniata</taxon>
        <taxon>Vertebrata</taxon>
        <taxon>Euteleostomi</taxon>
        <taxon>Mammalia</taxon>
        <taxon>Eutheria</taxon>
        <taxon>Euarchontoglires</taxon>
        <taxon>Glires</taxon>
        <taxon>Lagomorpha</taxon>
        <taxon>Leporidae</taxon>
        <taxon>Oryctolagus</taxon>
    </lineage>
</organism>
<dbReference type="InterPro" id="IPR006600">
    <property type="entry name" value="HTH_CenpB_DNA-bd_dom"/>
</dbReference>
<dbReference type="GO" id="GO:0005634">
    <property type="term" value="C:nucleus"/>
    <property type="evidence" value="ECO:0007669"/>
    <property type="project" value="UniProtKB-SubCell"/>
</dbReference>
<evidence type="ECO:0000256" key="2">
    <source>
        <dbReference type="ARBA" id="ARBA00023125"/>
    </source>
</evidence>
<protein>
    <recommendedName>
        <fullName evidence="10">HTH CENPB-type domain-containing protein</fullName>
    </recommendedName>
</protein>
<evidence type="ECO:0000256" key="3">
    <source>
        <dbReference type="ARBA" id="ARBA00023242"/>
    </source>
</evidence>
<dbReference type="SMR" id="A0A5F9D9H0"/>
<reference evidence="8 9" key="1">
    <citation type="journal article" date="2011" name="Nature">
        <title>A high-resolution map of human evolutionary constraint using 29 mammals.</title>
        <authorList>
            <person name="Lindblad-Toh K."/>
            <person name="Garber M."/>
            <person name="Zuk O."/>
            <person name="Lin M.F."/>
            <person name="Parker B.J."/>
            <person name="Washietl S."/>
            <person name="Kheradpour P."/>
            <person name="Ernst J."/>
            <person name="Jordan G."/>
            <person name="Mauceli E."/>
            <person name="Ward L.D."/>
            <person name="Lowe C.B."/>
            <person name="Holloway A.K."/>
            <person name="Clamp M."/>
            <person name="Gnerre S."/>
            <person name="Alfoldi J."/>
            <person name="Beal K."/>
            <person name="Chang J."/>
            <person name="Clawson H."/>
            <person name="Cuff J."/>
            <person name="Di Palma F."/>
            <person name="Fitzgerald S."/>
            <person name="Flicek P."/>
            <person name="Guttman M."/>
            <person name="Hubisz M.J."/>
            <person name="Jaffe D.B."/>
            <person name="Jungreis I."/>
            <person name="Kent W.J."/>
            <person name="Kostka D."/>
            <person name="Lara M."/>
            <person name="Martins A.L."/>
            <person name="Massingham T."/>
            <person name="Moltke I."/>
            <person name="Raney B.J."/>
            <person name="Rasmussen M.D."/>
            <person name="Robinson J."/>
            <person name="Stark A."/>
            <person name="Vilella A.J."/>
            <person name="Wen J."/>
            <person name="Xie X."/>
            <person name="Zody M.C."/>
            <person name="Baldwin J."/>
            <person name="Bloom T."/>
            <person name="Chin C.W."/>
            <person name="Heiman D."/>
            <person name="Nicol R."/>
            <person name="Nusbaum C."/>
            <person name="Young S."/>
            <person name="Wilkinson J."/>
            <person name="Worley K.C."/>
            <person name="Kovar C.L."/>
            <person name="Muzny D.M."/>
            <person name="Gibbs R.A."/>
            <person name="Cree A."/>
            <person name="Dihn H.H."/>
            <person name="Fowler G."/>
            <person name="Jhangiani S."/>
            <person name="Joshi V."/>
            <person name="Lee S."/>
            <person name="Lewis L.R."/>
            <person name="Nazareth L.V."/>
            <person name="Okwuonu G."/>
            <person name="Santibanez J."/>
            <person name="Warren W.C."/>
            <person name="Mardis E.R."/>
            <person name="Weinstock G.M."/>
            <person name="Wilson R.K."/>
            <person name="Delehaunty K."/>
            <person name="Dooling D."/>
            <person name="Fronik C."/>
            <person name="Fulton L."/>
            <person name="Fulton B."/>
            <person name="Graves T."/>
            <person name="Minx P."/>
            <person name="Sodergren E."/>
            <person name="Birney E."/>
            <person name="Margulies E.H."/>
            <person name="Herrero J."/>
            <person name="Green E.D."/>
            <person name="Haussler D."/>
            <person name="Siepel A."/>
            <person name="Goldman N."/>
            <person name="Pollard K.S."/>
            <person name="Pedersen J.S."/>
            <person name="Lander E.S."/>
            <person name="Kellis M."/>
        </authorList>
    </citation>
    <scope>NUCLEOTIDE SEQUENCE [LARGE SCALE GENOMIC DNA]</scope>
    <source>
        <strain evidence="8 9">Thorbecke inbred</strain>
    </source>
</reference>
<dbReference type="InterPro" id="IPR007889">
    <property type="entry name" value="HTH_Psq"/>
</dbReference>
<dbReference type="STRING" id="9986.ENSOCUP00000042869"/>
<sequence length="590" mass="67292">MSSKRLSLSSASGGKKKRKAITLEMKLKIIAQHEGGKPVMVIARESGLSQSTVSTILKDKKRISDAVKSSASIKSTVITKKRAGPIDDMEKLLVAWMEEQTQKRIPLSLLTIQAKARSLFNMLKERADDPTYTQMFTASHGWFQRFKKRHNFHTVKVSDEAANADIECAEAFKEELHRIIMAEKYLPEQIFNVDETSLFWKRMLECTYIHQESKTIPGFRDRVTLLLGGNVAGFKLKPFLIYHSENPRAFKNVSKHMLPVYYRHNKKAWMTSALFEDWFLNCFIPQTREYFRQNNIPFKILLILDNVPGHPQHIGDMHPAVKMVYLPLNTTTLIQPMDQGAIAAFKAYYLRRTFMQAVEATESGQTLREFWKGFNILNAVQNIAAAWEEVTQQCMNGVWKKVLKTYVNTFKGFNKDPAVDDIVSNKILVLGKQLELDIDEEDIHELVGIETEEISDEELIELEEERSEEAEAEKGVIPEAPKEFTTKKLAEAFATINSGLRMLEEMDVSYERFARADRQIQDALACYREIYNEKKRQSIQSNHDILKNIVSAKPSTVVQAPVSSTSYTLTSSEKREIDDPVAVASTSSSN</sequence>
<name>A0A5F9D9H0_RABIT</name>
<feature type="compositionally biased region" description="Polar residues" evidence="5">
    <location>
        <begin position="560"/>
        <end position="571"/>
    </location>
</feature>
<reference evidence="8" key="3">
    <citation type="submission" date="2025-09" db="UniProtKB">
        <authorList>
            <consortium name="Ensembl"/>
        </authorList>
    </citation>
    <scope>IDENTIFICATION</scope>
    <source>
        <strain evidence="8">Thorbecke</strain>
    </source>
</reference>
<evidence type="ECO:0000313" key="9">
    <source>
        <dbReference type="Proteomes" id="UP000001811"/>
    </source>
</evidence>
<dbReference type="Bgee" id="ENSOCUG00000032694">
    <property type="expression patterns" value="Expressed in testis and 15 other cell types or tissues"/>
</dbReference>
<evidence type="ECO:0000259" key="6">
    <source>
        <dbReference type="PROSITE" id="PS50960"/>
    </source>
</evidence>
<dbReference type="PANTHER" id="PTHR19303">
    <property type="entry name" value="TRANSPOSON"/>
    <property type="match status" value="1"/>
</dbReference>
<dbReference type="SMART" id="SM00674">
    <property type="entry name" value="CENPB"/>
    <property type="match status" value="1"/>
</dbReference>